<organism evidence="6 7">
    <name type="scientific">Agromyces protaetiae</name>
    <dbReference type="NCBI Taxonomy" id="2509455"/>
    <lineage>
        <taxon>Bacteria</taxon>
        <taxon>Bacillati</taxon>
        <taxon>Actinomycetota</taxon>
        <taxon>Actinomycetes</taxon>
        <taxon>Micrococcales</taxon>
        <taxon>Microbacteriaceae</taxon>
        <taxon>Agromyces</taxon>
    </lineage>
</organism>
<evidence type="ECO:0000259" key="4">
    <source>
        <dbReference type="Pfam" id="PF07804"/>
    </source>
</evidence>
<dbReference type="OrthoDB" id="3182374at2"/>
<comment type="similarity">
    <text evidence="1">Belongs to the HipA Ser/Thr kinase family.</text>
</comment>
<evidence type="ECO:0000259" key="5">
    <source>
        <dbReference type="Pfam" id="PF13657"/>
    </source>
</evidence>
<evidence type="ECO:0000256" key="2">
    <source>
        <dbReference type="ARBA" id="ARBA00022679"/>
    </source>
</evidence>
<keyword evidence="3" id="KW-0418">Kinase</keyword>
<reference evidence="6 7" key="1">
    <citation type="submission" date="2019-01" db="EMBL/GenBank/DDBJ databases">
        <title>Genome sequencing of strain FW100M-8.</title>
        <authorList>
            <person name="Heo J."/>
            <person name="Kim S.-J."/>
            <person name="Kim J.-S."/>
            <person name="Hong S.-B."/>
            <person name="Kwon S.-W."/>
        </authorList>
    </citation>
    <scope>NUCLEOTIDE SEQUENCE [LARGE SCALE GENOMIC DNA]</scope>
    <source>
        <strain evidence="6 7">FW100M-8</strain>
    </source>
</reference>
<dbReference type="EMBL" id="CP035491">
    <property type="protein sequence ID" value="QAY73714.1"/>
    <property type="molecule type" value="Genomic_DNA"/>
</dbReference>
<dbReference type="RefSeq" id="WP_129191191.1">
    <property type="nucleotide sequence ID" value="NZ_CP035491.1"/>
</dbReference>
<sequence>MRLTAYMNGHRVGWFDQLDGGRITLEYDRAWQSGADRTELSWSLPKTRRRHDGAAPGNYLWNLLPDNNDVLERWGRRFGVSSQNQLGLLANVGLDAAGAVQLVDAEEHDEAELVGASGVEPISEARIAVHLRELRQDPSAWVTPGYESGYFSLAGAQSKFTLVRTEHGWGMATGRAASTHIVKPGVVGLKRSDLNEHLTMRAAQTLGLRVAHSSVTTFEDESAIVVERFDRVADADGGIVRRHQEDFAQVMGVHPSAKYQNEGGPGIAAIGAVMRSIPGFIVQGEIERFFEATLFNWAALGTDAHAKNYALVYPDPRRPRPTLAPLYDLGSALAYPEINNRKAKLAMSYAGHYRTFEIEPGHLVQEAAGVGLAEDWVIERARHLVEALPDALRSAAHEAALAGENAAFARTLVERAAERSAHLGKQLDGFRPSSSSA</sequence>
<feature type="domain" description="HipA-like C-terminal" evidence="4">
    <location>
        <begin position="151"/>
        <end position="391"/>
    </location>
</feature>
<dbReference type="Pfam" id="PF07804">
    <property type="entry name" value="HipA_C"/>
    <property type="match status" value="1"/>
</dbReference>
<evidence type="ECO:0000313" key="7">
    <source>
        <dbReference type="Proteomes" id="UP000291259"/>
    </source>
</evidence>
<accession>A0A4P6FCU7</accession>
<dbReference type="Gene3D" id="1.10.1070.20">
    <property type="match status" value="1"/>
</dbReference>
<dbReference type="NCBIfam" id="TIGR03071">
    <property type="entry name" value="couple_hipA"/>
    <property type="match status" value="1"/>
</dbReference>
<dbReference type="GO" id="GO:0004674">
    <property type="term" value="F:protein serine/threonine kinase activity"/>
    <property type="evidence" value="ECO:0007669"/>
    <property type="project" value="TreeGrafter"/>
</dbReference>
<keyword evidence="7" id="KW-1185">Reference proteome</keyword>
<dbReference type="InterPro" id="IPR017508">
    <property type="entry name" value="HipA_N1"/>
</dbReference>
<proteinExistence type="inferred from homology"/>
<dbReference type="CDD" id="cd17808">
    <property type="entry name" value="HipA_Ec_like"/>
    <property type="match status" value="1"/>
</dbReference>
<dbReference type="InterPro" id="IPR012893">
    <property type="entry name" value="HipA-like_C"/>
</dbReference>
<keyword evidence="2" id="KW-0808">Transferase</keyword>
<dbReference type="AlphaFoldDB" id="A0A4P6FCU7"/>
<feature type="domain" description="HipA N-terminal subdomain 1" evidence="5">
    <location>
        <begin position="4"/>
        <end position="102"/>
    </location>
</feature>
<dbReference type="Pfam" id="PF13657">
    <property type="entry name" value="Couple_hipA"/>
    <property type="match status" value="1"/>
</dbReference>
<evidence type="ECO:0000256" key="3">
    <source>
        <dbReference type="ARBA" id="ARBA00022777"/>
    </source>
</evidence>
<evidence type="ECO:0000313" key="6">
    <source>
        <dbReference type="EMBL" id="QAY73714.1"/>
    </source>
</evidence>
<evidence type="ECO:0000256" key="1">
    <source>
        <dbReference type="ARBA" id="ARBA00010164"/>
    </source>
</evidence>
<dbReference type="Proteomes" id="UP000291259">
    <property type="component" value="Chromosome"/>
</dbReference>
<dbReference type="GO" id="GO:0005829">
    <property type="term" value="C:cytosol"/>
    <property type="evidence" value="ECO:0007669"/>
    <property type="project" value="TreeGrafter"/>
</dbReference>
<dbReference type="PANTHER" id="PTHR37419:SF1">
    <property type="entry name" value="SERINE_THREONINE-PROTEIN KINASE TOXIN HIPA"/>
    <property type="match status" value="1"/>
</dbReference>
<protein>
    <submittedName>
        <fullName evidence="6">Type II toxin-antitoxin system HipA family toxin</fullName>
    </submittedName>
</protein>
<gene>
    <name evidence="6" type="ORF">ET445_10520</name>
</gene>
<dbReference type="PANTHER" id="PTHR37419">
    <property type="entry name" value="SERINE/THREONINE-PROTEIN KINASE TOXIN HIPA"/>
    <property type="match status" value="1"/>
</dbReference>
<dbReference type="KEGG" id="agf:ET445_10520"/>
<name>A0A4P6FCU7_9MICO</name>
<dbReference type="InterPro" id="IPR052028">
    <property type="entry name" value="HipA_Ser/Thr_kinase"/>
</dbReference>